<reference evidence="2" key="1">
    <citation type="journal article" date="2014" name="Int. J. Syst. Evol. Microbiol.">
        <title>Complete genome sequence of Corynebacterium casei LMG S-19264T (=DSM 44701T), isolated from a smear-ripened cheese.</title>
        <authorList>
            <consortium name="US DOE Joint Genome Institute (JGI-PGF)"/>
            <person name="Walter F."/>
            <person name="Albersmeier A."/>
            <person name="Kalinowski J."/>
            <person name="Ruckert C."/>
        </authorList>
    </citation>
    <scope>NUCLEOTIDE SEQUENCE</scope>
    <source>
        <strain evidence="2">JCM 4346</strain>
    </source>
</reference>
<keyword evidence="3" id="KW-1185">Reference proteome</keyword>
<gene>
    <name evidence="2" type="ORF">GCM10010251_76540</name>
</gene>
<sequence>MSYGHIYENCGGASDGARSVTQEGGSRWLPRRIRGGMGAGVGSAAAPCGAEDGGAVAAPGPLAEAGAQQPLNGVRPVPMRPAVPGAALWPRKILLGYRR</sequence>
<evidence type="ECO:0000313" key="3">
    <source>
        <dbReference type="Proteomes" id="UP000658320"/>
    </source>
</evidence>
<dbReference type="Proteomes" id="UP000658320">
    <property type="component" value="Unassembled WGS sequence"/>
</dbReference>
<evidence type="ECO:0000313" key="2">
    <source>
        <dbReference type="EMBL" id="GGR48336.1"/>
    </source>
</evidence>
<organism evidence="2 3">
    <name type="scientific">Streptomyces aurantiogriseus</name>
    <dbReference type="NCBI Taxonomy" id="66870"/>
    <lineage>
        <taxon>Bacteria</taxon>
        <taxon>Bacillati</taxon>
        <taxon>Actinomycetota</taxon>
        <taxon>Actinomycetes</taxon>
        <taxon>Kitasatosporales</taxon>
        <taxon>Streptomycetaceae</taxon>
        <taxon>Streptomyces</taxon>
    </lineage>
</organism>
<dbReference type="EMBL" id="BMSX01000024">
    <property type="protein sequence ID" value="GGR48336.1"/>
    <property type="molecule type" value="Genomic_DNA"/>
</dbReference>
<name>A0A918FKY9_9ACTN</name>
<protein>
    <submittedName>
        <fullName evidence="2">Uncharacterized protein</fullName>
    </submittedName>
</protein>
<comment type="caution">
    <text evidence="2">The sequence shown here is derived from an EMBL/GenBank/DDBJ whole genome shotgun (WGS) entry which is preliminary data.</text>
</comment>
<accession>A0A918FKY9</accession>
<dbReference type="AlphaFoldDB" id="A0A918FKY9"/>
<feature type="region of interest" description="Disordered" evidence="1">
    <location>
        <begin position="13"/>
        <end position="74"/>
    </location>
</feature>
<proteinExistence type="predicted"/>
<evidence type="ECO:0000256" key="1">
    <source>
        <dbReference type="SAM" id="MobiDB-lite"/>
    </source>
</evidence>
<reference evidence="2" key="2">
    <citation type="submission" date="2020-09" db="EMBL/GenBank/DDBJ databases">
        <authorList>
            <person name="Sun Q."/>
            <person name="Ohkuma M."/>
        </authorList>
    </citation>
    <scope>NUCLEOTIDE SEQUENCE</scope>
    <source>
        <strain evidence="2">JCM 4346</strain>
    </source>
</reference>